<dbReference type="InterPro" id="IPR020843">
    <property type="entry name" value="ER"/>
</dbReference>
<dbReference type="Pfam" id="PF00107">
    <property type="entry name" value="ADH_zinc_N"/>
    <property type="match status" value="1"/>
</dbReference>
<dbReference type="FunFam" id="3.40.50.720:FF:000022">
    <property type="entry name" value="Cinnamyl alcohol dehydrogenase"/>
    <property type="match status" value="1"/>
</dbReference>
<dbReference type="PANTHER" id="PTHR42683">
    <property type="entry name" value="ALDEHYDE REDUCTASE"/>
    <property type="match status" value="1"/>
</dbReference>
<comment type="cofactor">
    <cofactor evidence="1 5">
        <name>Zn(2+)</name>
        <dbReference type="ChEBI" id="CHEBI:29105"/>
    </cofactor>
</comment>
<evidence type="ECO:0000259" key="6">
    <source>
        <dbReference type="SMART" id="SM00829"/>
    </source>
</evidence>
<dbReference type="PROSITE" id="PS00065">
    <property type="entry name" value="D_2_HYDROXYACID_DH_1"/>
    <property type="match status" value="1"/>
</dbReference>
<protein>
    <recommendedName>
        <fullName evidence="6">Enoyl reductase (ER) domain-containing protein</fullName>
    </recommendedName>
</protein>
<dbReference type="HOGENOM" id="CLU_026673_20_2_1"/>
<dbReference type="Gene3D" id="3.40.50.720">
    <property type="entry name" value="NAD(P)-binding Rossmann-like Domain"/>
    <property type="match status" value="1"/>
</dbReference>
<dbReference type="GO" id="GO:0008270">
    <property type="term" value="F:zinc ion binding"/>
    <property type="evidence" value="ECO:0007669"/>
    <property type="project" value="InterPro"/>
</dbReference>
<evidence type="ECO:0000256" key="4">
    <source>
        <dbReference type="ARBA" id="ARBA00023002"/>
    </source>
</evidence>
<comment type="similarity">
    <text evidence="5">Belongs to the zinc-containing alcohol dehydrogenase family.</text>
</comment>
<dbReference type="EMBL" id="KN832873">
    <property type="protein sequence ID" value="KIN03482.1"/>
    <property type="molecule type" value="Genomic_DNA"/>
</dbReference>
<dbReference type="InterPro" id="IPR013154">
    <property type="entry name" value="ADH-like_N"/>
</dbReference>
<keyword evidence="3 5" id="KW-0862">Zinc</keyword>
<dbReference type="STRING" id="913774.A0A0C3HMB3"/>
<dbReference type="InterPro" id="IPR002328">
    <property type="entry name" value="ADH_Zn_CS"/>
</dbReference>
<dbReference type="InterPro" id="IPR029752">
    <property type="entry name" value="D-isomer_DH_CS1"/>
</dbReference>
<sequence length="326" mass="35310">MATATTNQVYRGIEGAVKKVPVELPVLGPKDVLIRITHSGVCATDTAYVPYGIALGHEGVGVVVKVGESVTQFKVGDRAGGGYHRDSCGYCKYCLTGNDIWCYDRIIFGEKDHNNGTFGEYYIGKETYLHRIPAGLSSEDAAPLMCAGATTYSALVDVCKPGDRVGIVGIGGLGHLAIQFAAKLGAEVVVWSTTSAKEKEAREFGASEFYLLSELEKITKPVNILIIAGSKYPDWPKFLNKDIFARAGTIIPLAAPHDKLELPAWPLFFDGYNLHSSLVASRGRHDDMLDFAVHHHIKPSIERFEMSEKGIAEALKKLAAGSVRPV</sequence>
<dbReference type="Proteomes" id="UP000054321">
    <property type="component" value="Unassembled WGS sequence"/>
</dbReference>
<dbReference type="InterPro" id="IPR011032">
    <property type="entry name" value="GroES-like_sf"/>
</dbReference>
<dbReference type="OrthoDB" id="1879366at2759"/>
<dbReference type="SUPFAM" id="SSF50129">
    <property type="entry name" value="GroES-like"/>
    <property type="match status" value="1"/>
</dbReference>
<feature type="domain" description="Enoyl reductase (ER)" evidence="6">
    <location>
        <begin position="15"/>
        <end position="323"/>
    </location>
</feature>
<dbReference type="SUPFAM" id="SSF51735">
    <property type="entry name" value="NAD(P)-binding Rossmann-fold domains"/>
    <property type="match status" value="1"/>
</dbReference>
<evidence type="ECO:0000256" key="2">
    <source>
        <dbReference type="ARBA" id="ARBA00022723"/>
    </source>
</evidence>
<dbReference type="AlphaFoldDB" id="A0A0C3HMB3"/>
<proteinExistence type="inferred from homology"/>
<keyword evidence="8" id="KW-1185">Reference proteome</keyword>
<evidence type="ECO:0000256" key="5">
    <source>
        <dbReference type="RuleBase" id="RU361277"/>
    </source>
</evidence>
<dbReference type="InterPro" id="IPR013149">
    <property type="entry name" value="ADH-like_C"/>
</dbReference>
<name>A0A0C3HMB3_OIDMZ</name>
<evidence type="ECO:0000256" key="1">
    <source>
        <dbReference type="ARBA" id="ARBA00001947"/>
    </source>
</evidence>
<evidence type="ECO:0000256" key="3">
    <source>
        <dbReference type="ARBA" id="ARBA00022833"/>
    </source>
</evidence>
<dbReference type="Pfam" id="PF08240">
    <property type="entry name" value="ADH_N"/>
    <property type="match status" value="1"/>
</dbReference>
<dbReference type="PROSITE" id="PS00059">
    <property type="entry name" value="ADH_ZINC"/>
    <property type="match status" value="1"/>
</dbReference>
<keyword evidence="4" id="KW-0560">Oxidoreductase</keyword>
<reference evidence="7 8" key="1">
    <citation type="submission" date="2014-04" db="EMBL/GenBank/DDBJ databases">
        <authorList>
            <consortium name="DOE Joint Genome Institute"/>
            <person name="Kuo A."/>
            <person name="Martino E."/>
            <person name="Perotto S."/>
            <person name="Kohler A."/>
            <person name="Nagy L.G."/>
            <person name="Floudas D."/>
            <person name="Copeland A."/>
            <person name="Barry K.W."/>
            <person name="Cichocki N."/>
            <person name="Veneault-Fourrey C."/>
            <person name="LaButti K."/>
            <person name="Lindquist E.A."/>
            <person name="Lipzen A."/>
            <person name="Lundell T."/>
            <person name="Morin E."/>
            <person name="Murat C."/>
            <person name="Sun H."/>
            <person name="Tunlid A."/>
            <person name="Henrissat B."/>
            <person name="Grigoriev I.V."/>
            <person name="Hibbett D.S."/>
            <person name="Martin F."/>
            <person name="Nordberg H.P."/>
            <person name="Cantor M.N."/>
            <person name="Hua S.X."/>
        </authorList>
    </citation>
    <scope>NUCLEOTIDE SEQUENCE [LARGE SCALE GENOMIC DNA]</scope>
    <source>
        <strain evidence="7 8">Zn</strain>
    </source>
</reference>
<dbReference type="GO" id="GO:0016616">
    <property type="term" value="F:oxidoreductase activity, acting on the CH-OH group of donors, NAD or NADP as acceptor"/>
    <property type="evidence" value="ECO:0007669"/>
    <property type="project" value="InterPro"/>
</dbReference>
<evidence type="ECO:0000313" key="7">
    <source>
        <dbReference type="EMBL" id="KIN03482.1"/>
    </source>
</evidence>
<dbReference type="Gene3D" id="3.90.180.10">
    <property type="entry name" value="Medium-chain alcohol dehydrogenases, catalytic domain"/>
    <property type="match status" value="1"/>
</dbReference>
<organism evidence="7 8">
    <name type="scientific">Oidiodendron maius (strain Zn)</name>
    <dbReference type="NCBI Taxonomy" id="913774"/>
    <lineage>
        <taxon>Eukaryota</taxon>
        <taxon>Fungi</taxon>
        <taxon>Dikarya</taxon>
        <taxon>Ascomycota</taxon>
        <taxon>Pezizomycotina</taxon>
        <taxon>Leotiomycetes</taxon>
        <taxon>Leotiomycetes incertae sedis</taxon>
        <taxon>Myxotrichaceae</taxon>
        <taxon>Oidiodendron</taxon>
    </lineage>
</organism>
<evidence type="ECO:0000313" key="8">
    <source>
        <dbReference type="Proteomes" id="UP000054321"/>
    </source>
</evidence>
<dbReference type="InterPro" id="IPR047109">
    <property type="entry name" value="CAD-like"/>
</dbReference>
<dbReference type="InterPro" id="IPR036291">
    <property type="entry name" value="NAD(P)-bd_dom_sf"/>
</dbReference>
<keyword evidence="2 5" id="KW-0479">Metal-binding</keyword>
<dbReference type="SMART" id="SM00829">
    <property type="entry name" value="PKS_ER"/>
    <property type="match status" value="1"/>
</dbReference>
<reference evidence="8" key="2">
    <citation type="submission" date="2015-01" db="EMBL/GenBank/DDBJ databases">
        <title>Evolutionary Origins and Diversification of the Mycorrhizal Mutualists.</title>
        <authorList>
            <consortium name="DOE Joint Genome Institute"/>
            <consortium name="Mycorrhizal Genomics Consortium"/>
            <person name="Kohler A."/>
            <person name="Kuo A."/>
            <person name="Nagy L.G."/>
            <person name="Floudas D."/>
            <person name="Copeland A."/>
            <person name="Barry K.W."/>
            <person name="Cichocki N."/>
            <person name="Veneault-Fourrey C."/>
            <person name="LaButti K."/>
            <person name="Lindquist E.A."/>
            <person name="Lipzen A."/>
            <person name="Lundell T."/>
            <person name="Morin E."/>
            <person name="Murat C."/>
            <person name="Riley R."/>
            <person name="Ohm R."/>
            <person name="Sun H."/>
            <person name="Tunlid A."/>
            <person name="Henrissat B."/>
            <person name="Grigoriev I.V."/>
            <person name="Hibbett D.S."/>
            <person name="Martin F."/>
        </authorList>
    </citation>
    <scope>NUCLEOTIDE SEQUENCE [LARGE SCALE GENOMIC DNA]</scope>
    <source>
        <strain evidence="8">Zn</strain>
    </source>
</reference>
<gene>
    <name evidence="7" type="ORF">OIDMADRAFT_143085</name>
</gene>
<dbReference type="InParanoid" id="A0A0C3HMB3"/>
<accession>A0A0C3HMB3</accession>